<keyword evidence="5" id="KW-0539">Nucleus</keyword>
<evidence type="ECO:0000256" key="3">
    <source>
        <dbReference type="ARBA" id="ARBA00022771"/>
    </source>
</evidence>
<evidence type="ECO:0000313" key="7">
    <source>
        <dbReference type="Proteomes" id="UP001153714"/>
    </source>
</evidence>
<protein>
    <submittedName>
        <fullName evidence="6">Uncharacterized protein</fullName>
    </submittedName>
</protein>
<reference evidence="6" key="1">
    <citation type="submission" date="2021-12" db="EMBL/GenBank/DDBJ databases">
        <authorList>
            <person name="King R."/>
        </authorList>
    </citation>
    <scope>NUCLEOTIDE SEQUENCE</scope>
</reference>
<evidence type="ECO:0000256" key="5">
    <source>
        <dbReference type="ARBA" id="ARBA00023242"/>
    </source>
</evidence>
<accession>A0A9N9WIY2</accession>
<dbReference type="InterPro" id="IPR012337">
    <property type="entry name" value="RNaseH-like_sf"/>
</dbReference>
<keyword evidence="7" id="KW-1185">Reference proteome</keyword>
<keyword evidence="3" id="KW-0863">Zinc-finger</keyword>
<dbReference type="OrthoDB" id="1607513at2759"/>
<dbReference type="GO" id="GO:0008270">
    <property type="term" value="F:zinc ion binding"/>
    <property type="evidence" value="ECO:0007669"/>
    <property type="project" value="UniProtKB-KW"/>
</dbReference>
<comment type="subcellular location">
    <subcellularLocation>
        <location evidence="1">Nucleus</location>
    </subcellularLocation>
</comment>
<dbReference type="EMBL" id="OU893336">
    <property type="protein sequence ID" value="CAG9792700.1"/>
    <property type="molecule type" value="Genomic_DNA"/>
</dbReference>
<dbReference type="InterPro" id="IPR052035">
    <property type="entry name" value="ZnF_BED_domain_contain"/>
</dbReference>
<evidence type="ECO:0000256" key="2">
    <source>
        <dbReference type="ARBA" id="ARBA00022723"/>
    </source>
</evidence>
<dbReference type="PANTHER" id="PTHR46481">
    <property type="entry name" value="ZINC FINGER BED DOMAIN-CONTAINING PROTEIN 4"/>
    <property type="match status" value="1"/>
</dbReference>
<proteinExistence type="predicted"/>
<dbReference type="SUPFAM" id="SSF53098">
    <property type="entry name" value="Ribonuclease H-like"/>
    <property type="match status" value="1"/>
</dbReference>
<keyword evidence="4" id="KW-0862">Zinc</keyword>
<evidence type="ECO:0000313" key="6">
    <source>
        <dbReference type="EMBL" id="CAG9792700.1"/>
    </source>
</evidence>
<evidence type="ECO:0000256" key="1">
    <source>
        <dbReference type="ARBA" id="ARBA00004123"/>
    </source>
</evidence>
<keyword evidence="2" id="KW-0479">Metal-binding</keyword>
<reference evidence="6" key="2">
    <citation type="submission" date="2022-10" db="EMBL/GenBank/DDBJ databases">
        <authorList>
            <consortium name="ENA_rothamsted_submissions"/>
            <consortium name="culmorum"/>
            <person name="King R."/>
        </authorList>
    </citation>
    <scope>NUCLEOTIDE SEQUENCE</scope>
</reference>
<sequence length="129" mass="14944">MNEYIRRPPPIRKVEQIDKQVVKMVTKRHHALRIVEETEMRKLIELVSHCPGYQLPRKTLSENIISRIHEEIKADVLNKVQAVTALSLSTDGWTSRNNEGFIAIVAHFIDEDTKLQWALLGCINFDENI</sequence>
<dbReference type="PANTHER" id="PTHR46481:SF10">
    <property type="entry name" value="ZINC FINGER BED DOMAIN-CONTAINING PROTEIN 39"/>
    <property type="match status" value="1"/>
</dbReference>
<gene>
    <name evidence="6" type="ORF">DIATSA_LOCUS10210</name>
</gene>
<dbReference type="Proteomes" id="UP001153714">
    <property type="component" value="Chromosome 5"/>
</dbReference>
<name>A0A9N9WIY2_9NEOP</name>
<dbReference type="GO" id="GO:0005634">
    <property type="term" value="C:nucleus"/>
    <property type="evidence" value="ECO:0007669"/>
    <property type="project" value="UniProtKB-SubCell"/>
</dbReference>
<organism evidence="6 7">
    <name type="scientific">Diatraea saccharalis</name>
    <name type="common">sugarcane borer</name>
    <dbReference type="NCBI Taxonomy" id="40085"/>
    <lineage>
        <taxon>Eukaryota</taxon>
        <taxon>Metazoa</taxon>
        <taxon>Ecdysozoa</taxon>
        <taxon>Arthropoda</taxon>
        <taxon>Hexapoda</taxon>
        <taxon>Insecta</taxon>
        <taxon>Pterygota</taxon>
        <taxon>Neoptera</taxon>
        <taxon>Endopterygota</taxon>
        <taxon>Lepidoptera</taxon>
        <taxon>Glossata</taxon>
        <taxon>Ditrysia</taxon>
        <taxon>Pyraloidea</taxon>
        <taxon>Crambidae</taxon>
        <taxon>Crambinae</taxon>
        <taxon>Diatraea</taxon>
    </lineage>
</organism>
<dbReference type="AlphaFoldDB" id="A0A9N9WIY2"/>
<evidence type="ECO:0000256" key="4">
    <source>
        <dbReference type="ARBA" id="ARBA00022833"/>
    </source>
</evidence>